<dbReference type="RefSeq" id="WP_087426222.1">
    <property type="nucleotide sequence ID" value="NZ_NFII01000008.1"/>
</dbReference>
<keyword evidence="1" id="KW-0732">Signal</keyword>
<organism evidence="3 4">
    <name type="scientific">Bacteroides clarus</name>
    <dbReference type="NCBI Taxonomy" id="626929"/>
    <lineage>
        <taxon>Bacteria</taxon>
        <taxon>Pseudomonadati</taxon>
        <taxon>Bacteroidota</taxon>
        <taxon>Bacteroidia</taxon>
        <taxon>Bacteroidales</taxon>
        <taxon>Bacteroidaceae</taxon>
        <taxon>Bacteroides</taxon>
    </lineage>
</organism>
<evidence type="ECO:0000313" key="3">
    <source>
        <dbReference type="EMBL" id="OUO00917.1"/>
    </source>
</evidence>
<dbReference type="Pfam" id="PF20200">
    <property type="entry name" value="DUF6562"/>
    <property type="match status" value="1"/>
</dbReference>
<protein>
    <recommendedName>
        <fullName evidence="2">DUF6562 domain-containing protein</fullName>
    </recommendedName>
</protein>
<dbReference type="InterPro" id="IPR046692">
    <property type="entry name" value="DUF6562"/>
</dbReference>
<comment type="caution">
    <text evidence="3">The sequence shown here is derived from an EMBL/GenBank/DDBJ whole genome shotgun (WGS) entry which is preliminary data.</text>
</comment>
<feature type="chain" id="PRO_5013322812" description="DUF6562 domain-containing protein" evidence="1">
    <location>
        <begin position="27"/>
        <end position="339"/>
    </location>
</feature>
<accession>A0A1Y3YT72</accession>
<feature type="signal peptide" evidence="1">
    <location>
        <begin position="1"/>
        <end position="26"/>
    </location>
</feature>
<dbReference type="EMBL" id="NFII01000008">
    <property type="protein sequence ID" value="OUO00917.1"/>
    <property type="molecule type" value="Genomic_DNA"/>
</dbReference>
<evidence type="ECO:0000256" key="1">
    <source>
        <dbReference type="SAM" id="SignalP"/>
    </source>
</evidence>
<evidence type="ECO:0000313" key="4">
    <source>
        <dbReference type="Proteomes" id="UP000195386"/>
    </source>
</evidence>
<feature type="domain" description="DUF6562" evidence="2">
    <location>
        <begin position="40"/>
        <end position="334"/>
    </location>
</feature>
<sequence length="339" mass="38617">MKNTRILFRKLAYGCLLLLCTGCLHENPELTEDGEMGVDPTSVILNANLNINLDFTLLEEADTRATANDIQQRVTIAAFLDGEEVKREVIYQKVVTGRNQLNIPVSMKLHARLYQIVAWVDYENKNDSKGPYYITDNLTSLLCSDSYRANTDYRDAYYACTELDLRSYRDKWGEEISLDLNMIRPLARYELVANDLPQLRRMIADGKTSGNKFTVKVEYNYYLPTGMNLLTGKVGHSKQYVTYSRTVTLPTDEEQEELQLAYDYVMVNGEGSFVSVNIEIADADKQVISRVKGLQVSYEQGHLTTKKGKFFSVEPNPGISIDTEFDEDIIIDLDRPFTN</sequence>
<name>A0A1Y3YT72_9BACE</name>
<dbReference type="Proteomes" id="UP000195386">
    <property type="component" value="Unassembled WGS sequence"/>
</dbReference>
<gene>
    <name evidence="3" type="ORF">B5F97_10380</name>
</gene>
<evidence type="ECO:0000259" key="2">
    <source>
        <dbReference type="Pfam" id="PF20200"/>
    </source>
</evidence>
<proteinExistence type="predicted"/>
<dbReference type="AlphaFoldDB" id="A0A1Y3YT72"/>
<reference evidence="4" key="1">
    <citation type="submission" date="2017-04" db="EMBL/GenBank/DDBJ databases">
        <title>Function of individual gut microbiota members based on whole genome sequencing of pure cultures obtained from chicken caecum.</title>
        <authorList>
            <person name="Medvecky M."/>
            <person name="Cejkova D."/>
            <person name="Polansky O."/>
            <person name="Karasova D."/>
            <person name="Kubasova T."/>
            <person name="Cizek A."/>
            <person name="Rychlik I."/>
        </authorList>
    </citation>
    <scope>NUCLEOTIDE SEQUENCE [LARGE SCALE GENOMIC DNA]</scope>
    <source>
        <strain evidence="4">An43</strain>
    </source>
</reference>